<feature type="domain" description="EAL" evidence="1">
    <location>
        <begin position="134"/>
        <end position="372"/>
    </location>
</feature>
<dbReference type="Proteomes" id="UP001189813">
    <property type="component" value="Unassembled WGS sequence"/>
</dbReference>
<dbReference type="InterPro" id="IPR001633">
    <property type="entry name" value="EAL_dom"/>
</dbReference>
<evidence type="ECO:0000313" key="3">
    <source>
        <dbReference type="Proteomes" id="UP001189813"/>
    </source>
</evidence>
<dbReference type="InterPro" id="IPR035919">
    <property type="entry name" value="EAL_sf"/>
</dbReference>
<organism evidence="2 3">
    <name type="scientific">Ralstonia psammae</name>
    <dbReference type="NCBI Taxonomy" id="3058598"/>
    <lineage>
        <taxon>Bacteria</taxon>
        <taxon>Pseudomonadati</taxon>
        <taxon>Pseudomonadota</taxon>
        <taxon>Betaproteobacteria</taxon>
        <taxon>Burkholderiales</taxon>
        <taxon>Burkholderiaceae</taxon>
        <taxon>Ralstonia</taxon>
    </lineage>
</organism>
<evidence type="ECO:0000259" key="1">
    <source>
        <dbReference type="PROSITE" id="PS50883"/>
    </source>
</evidence>
<comment type="caution">
    <text evidence="2">The sequence shown here is derived from an EMBL/GenBank/DDBJ whole genome shotgun (WGS) entry which is preliminary data.</text>
</comment>
<dbReference type="PANTHER" id="PTHR33121:SF23">
    <property type="entry name" value="CYCLIC DI-GMP PHOSPHODIESTERASE PDEB"/>
    <property type="match status" value="1"/>
</dbReference>
<accession>A0ABN9JHY7</accession>
<sequence length="372" mass="40604">MGSQLRKLLIEVENSAFLTRCYGAPFANAVEAELLERITVLCGRRYAVKTLGAGRIGLTGTANDASVVPIDGGDTLARQAFAQALLLGLAEWAKLECGAASLAILNANWVTDDELHHDGAFPTNHWQQAPRGVDMEAAAEVYQAIGDGRIELVFQPIFSTEDLCASLYHQCLLRVRLDDGCEQLFPNSVIPSLERLGLMRCLDRYVMRRALSLLDEFEDLSLGVSISGQSSLDDVWWAWVFAELADTPHIAQRLVIELTDAQVYPVAGRQFCRRMRQLGCRIAIKGEGLATHAANDAHAADILKIAPAVFKRHCEAGQYAQFAGVLLAAHARADQVVVEGIESAEEVAFARESGVQWGQGDYVSNPGDRIRA</sequence>
<dbReference type="RefSeq" id="WP_316669771.1">
    <property type="nucleotide sequence ID" value="NZ_CATZBU010000038.1"/>
</dbReference>
<dbReference type="PANTHER" id="PTHR33121">
    <property type="entry name" value="CYCLIC DI-GMP PHOSPHODIESTERASE PDEF"/>
    <property type="match status" value="1"/>
</dbReference>
<reference evidence="2 3" key="1">
    <citation type="submission" date="2023-07" db="EMBL/GenBank/DDBJ databases">
        <authorList>
            <person name="Peeters C."/>
        </authorList>
    </citation>
    <scope>NUCLEOTIDE SEQUENCE [LARGE SCALE GENOMIC DNA]</scope>
    <source>
        <strain evidence="2 3">LMG 19083</strain>
    </source>
</reference>
<dbReference type="SUPFAM" id="SSF141868">
    <property type="entry name" value="EAL domain-like"/>
    <property type="match status" value="1"/>
</dbReference>
<dbReference type="CDD" id="cd01948">
    <property type="entry name" value="EAL"/>
    <property type="match status" value="1"/>
</dbReference>
<dbReference type="InterPro" id="IPR050706">
    <property type="entry name" value="Cyclic-di-GMP_PDE-like"/>
</dbReference>
<dbReference type="EMBL" id="CATZBU010000038">
    <property type="protein sequence ID" value="CAJ0809809.1"/>
    <property type="molecule type" value="Genomic_DNA"/>
</dbReference>
<dbReference type="PROSITE" id="PS50883">
    <property type="entry name" value="EAL"/>
    <property type="match status" value="1"/>
</dbReference>
<evidence type="ECO:0000313" key="2">
    <source>
        <dbReference type="EMBL" id="CAJ0809809.1"/>
    </source>
</evidence>
<gene>
    <name evidence="2" type="ORF">LMG19083_05029</name>
</gene>
<dbReference type="Pfam" id="PF00563">
    <property type="entry name" value="EAL"/>
    <property type="match status" value="1"/>
</dbReference>
<name>A0ABN9JHY7_9RALS</name>
<keyword evidence="3" id="KW-1185">Reference proteome</keyword>
<proteinExistence type="predicted"/>
<dbReference type="Gene3D" id="3.20.20.450">
    <property type="entry name" value="EAL domain"/>
    <property type="match status" value="1"/>
</dbReference>
<protein>
    <recommendedName>
        <fullName evidence="1">EAL domain-containing protein</fullName>
    </recommendedName>
</protein>
<dbReference type="SMART" id="SM00052">
    <property type="entry name" value="EAL"/>
    <property type="match status" value="1"/>
</dbReference>